<name>A0A1Y2DV70_9PEZI</name>
<keyword evidence="2" id="KW-0560">Oxidoreductase</keyword>
<dbReference type="Gene3D" id="1.10.1040.10">
    <property type="entry name" value="N-(1-d-carboxylethyl)-l-norvaline Dehydrogenase, domain 2"/>
    <property type="match status" value="1"/>
</dbReference>
<reference evidence="5 6" key="1">
    <citation type="submission" date="2016-07" db="EMBL/GenBank/DDBJ databases">
        <title>Pervasive Adenine N6-methylation of Active Genes in Fungi.</title>
        <authorList>
            <consortium name="DOE Joint Genome Institute"/>
            <person name="Mondo S.J."/>
            <person name="Dannebaum R.O."/>
            <person name="Kuo R.C."/>
            <person name="Labutti K."/>
            <person name="Haridas S."/>
            <person name="Kuo A."/>
            <person name="Salamov A."/>
            <person name="Ahrendt S.R."/>
            <person name="Lipzen A."/>
            <person name="Sullivan W."/>
            <person name="Andreopoulos W.B."/>
            <person name="Clum A."/>
            <person name="Lindquist E."/>
            <person name="Daum C."/>
            <person name="Ramamoorthy G.K."/>
            <person name="Gryganskyi A."/>
            <person name="Culley D."/>
            <person name="Magnuson J.K."/>
            <person name="James T.Y."/>
            <person name="O'Malley M.A."/>
            <person name="Stajich J.E."/>
            <person name="Spatafora J.W."/>
            <person name="Visel A."/>
            <person name="Grigoriev I.V."/>
        </authorList>
    </citation>
    <scope>NUCLEOTIDE SEQUENCE [LARGE SCALE GENOMIC DNA]</scope>
    <source>
        <strain evidence="5 6">CBS 129021</strain>
    </source>
</reference>
<evidence type="ECO:0000313" key="5">
    <source>
        <dbReference type="EMBL" id="ORY63089.1"/>
    </source>
</evidence>
<gene>
    <name evidence="5" type="ORF">BCR38DRAFT_370666</name>
</gene>
<dbReference type="SUPFAM" id="SSF51735">
    <property type="entry name" value="NAD(P)-binding Rossmann-fold domains"/>
    <property type="match status" value="1"/>
</dbReference>
<dbReference type="InterPro" id="IPR036291">
    <property type="entry name" value="NAD(P)-bd_dom_sf"/>
</dbReference>
<organism evidence="5 6">
    <name type="scientific">Pseudomassariella vexata</name>
    <dbReference type="NCBI Taxonomy" id="1141098"/>
    <lineage>
        <taxon>Eukaryota</taxon>
        <taxon>Fungi</taxon>
        <taxon>Dikarya</taxon>
        <taxon>Ascomycota</taxon>
        <taxon>Pezizomycotina</taxon>
        <taxon>Sordariomycetes</taxon>
        <taxon>Xylariomycetidae</taxon>
        <taxon>Amphisphaeriales</taxon>
        <taxon>Pseudomassariaceae</taxon>
        <taxon>Pseudomassariella</taxon>
    </lineage>
</organism>
<dbReference type="Pfam" id="PF03446">
    <property type="entry name" value="NAD_binding_2"/>
    <property type="match status" value="1"/>
</dbReference>
<dbReference type="EMBL" id="MCFJ01000008">
    <property type="protein sequence ID" value="ORY63089.1"/>
    <property type="molecule type" value="Genomic_DNA"/>
</dbReference>
<evidence type="ECO:0000256" key="3">
    <source>
        <dbReference type="PIRSR" id="PIRSR000103-1"/>
    </source>
</evidence>
<dbReference type="InterPro" id="IPR015815">
    <property type="entry name" value="HIBADH-related"/>
</dbReference>
<sequence>MAPQVMWIGLGNMGRGMCKNLVEKGPLDSPLLLFNRTKKRSDDLSAKLGTDKTEALSSIEDGVKRADIVFTCLSNDAAVEEAYAAILRAGNLKGKLVVDCSTIHPDATEKTAKIVVDAGAEFVASPIFGPPANAEAGQLLFIPAGPKASIARLRPYTTGVMGIAEIPFEDKPYASSSKLKLIGNTFILNMVTQLAEGLTMAEKTEVGTEPVQQFIKLLFGGVHAAYADRMVQGTYHKMDEPLFSANNALKDAGHAINLAEAAGMVIRNTETAAGYLKDVAKHVGGDKGDIAGIYGAARMDAGLKYENDA</sequence>
<dbReference type="PANTHER" id="PTHR43580">
    <property type="entry name" value="OXIDOREDUCTASE GLYR1-RELATED"/>
    <property type="match status" value="1"/>
</dbReference>
<dbReference type="SUPFAM" id="SSF48179">
    <property type="entry name" value="6-phosphogluconate dehydrogenase C-terminal domain-like"/>
    <property type="match status" value="1"/>
</dbReference>
<evidence type="ECO:0000256" key="2">
    <source>
        <dbReference type="ARBA" id="ARBA00023002"/>
    </source>
</evidence>
<accession>A0A1Y2DV70</accession>
<keyword evidence="6" id="KW-1185">Reference proteome</keyword>
<feature type="active site" evidence="3">
    <location>
        <position position="180"/>
    </location>
</feature>
<dbReference type="InterPro" id="IPR013328">
    <property type="entry name" value="6PGD_dom2"/>
</dbReference>
<dbReference type="GO" id="GO:0016491">
    <property type="term" value="F:oxidoreductase activity"/>
    <property type="evidence" value="ECO:0007669"/>
    <property type="project" value="UniProtKB-KW"/>
</dbReference>
<dbReference type="InParanoid" id="A0A1Y2DV70"/>
<dbReference type="GO" id="GO:0050661">
    <property type="term" value="F:NADP binding"/>
    <property type="evidence" value="ECO:0007669"/>
    <property type="project" value="InterPro"/>
</dbReference>
<feature type="domain" description="6-phosphogluconate dehydrogenase NADP-binding" evidence="4">
    <location>
        <begin position="5"/>
        <end position="155"/>
    </location>
</feature>
<proteinExistence type="inferred from homology"/>
<dbReference type="InterPro" id="IPR051265">
    <property type="entry name" value="HIBADH-related_NP60_sf"/>
</dbReference>
<evidence type="ECO:0000256" key="1">
    <source>
        <dbReference type="ARBA" id="ARBA00007598"/>
    </source>
</evidence>
<protein>
    <submittedName>
        <fullName evidence="5">NAD binding domain of 6-phosphogluconate dehydrogenase-domain-containing protein</fullName>
    </submittedName>
</protein>
<dbReference type="Proteomes" id="UP000193689">
    <property type="component" value="Unassembled WGS sequence"/>
</dbReference>
<dbReference type="Gene3D" id="3.40.50.720">
    <property type="entry name" value="NAD(P)-binding Rossmann-like Domain"/>
    <property type="match status" value="1"/>
</dbReference>
<dbReference type="RefSeq" id="XP_040714746.1">
    <property type="nucleotide sequence ID" value="XM_040857277.1"/>
</dbReference>
<comment type="caution">
    <text evidence="5">The sequence shown here is derived from an EMBL/GenBank/DDBJ whole genome shotgun (WGS) entry which is preliminary data.</text>
</comment>
<dbReference type="PIRSF" id="PIRSF000103">
    <property type="entry name" value="HIBADH"/>
    <property type="match status" value="1"/>
</dbReference>
<dbReference type="InterPro" id="IPR006115">
    <property type="entry name" value="6PGDH_NADP-bd"/>
</dbReference>
<dbReference type="AlphaFoldDB" id="A0A1Y2DV70"/>
<dbReference type="InterPro" id="IPR008927">
    <property type="entry name" value="6-PGluconate_DH-like_C_sf"/>
</dbReference>
<evidence type="ECO:0000259" key="4">
    <source>
        <dbReference type="Pfam" id="PF03446"/>
    </source>
</evidence>
<comment type="similarity">
    <text evidence="1">Belongs to the HIBADH-related family. NP60 subfamily.</text>
</comment>
<dbReference type="PANTHER" id="PTHR43580:SF3">
    <property type="entry name" value="6-PHOSPHOGLUCONATE DEHYDROGENASE FAMILY PROTEIN (AFU_ORTHOLOGUE AFUA_2G11600)"/>
    <property type="match status" value="1"/>
</dbReference>
<evidence type="ECO:0000313" key="6">
    <source>
        <dbReference type="Proteomes" id="UP000193689"/>
    </source>
</evidence>
<dbReference type="STRING" id="1141098.A0A1Y2DV70"/>
<dbReference type="GeneID" id="63773489"/>
<dbReference type="OrthoDB" id="435038at2759"/>